<dbReference type="EMBL" id="CP013690">
    <property type="protein sequence ID" value="ALU27577.1"/>
    <property type="molecule type" value="Genomic_DNA"/>
</dbReference>
<reference evidence="1 2" key="1">
    <citation type="journal article" date="2016" name="J. Zhejiang Univ. Sci. B">
        <title>Antibiotic resistance mechanisms of Myroides sp.</title>
        <authorList>
            <person name="Hu S."/>
            <person name="Yuan S."/>
            <person name="Qu H."/>
            <person name="Jiang T."/>
            <person name="Zhou Y."/>
            <person name="Wang M."/>
            <person name="Ming D."/>
        </authorList>
    </citation>
    <scope>NUCLEOTIDE SEQUENCE [LARGE SCALE GENOMIC DNA]</scope>
    <source>
        <strain evidence="1 2">PR63039</strain>
    </source>
</reference>
<organism evidence="1 2">
    <name type="scientific">Myroides odoratimimus</name>
    <dbReference type="NCBI Taxonomy" id="76832"/>
    <lineage>
        <taxon>Bacteria</taxon>
        <taxon>Pseudomonadati</taxon>
        <taxon>Bacteroidota</taxon>
        <taxon>Flavobacteriia</taxon>
        <taxon>Flavobacteriales</taxon>
        <taxon>Flavobacteriaceae</taxon>
        <taxon>Myroides</taxon>
    </lineage>
</organism>
<evidence type="ECO:0000313" key="1">
    <source>
        <dbReference type="EMBL" id="ALU27577.1"/>
    </source>
</evidence>
<dbReference type="Proteomes" id="UP000069030">
    <property type="component" value="Chromosome"/>
</dbReference>
<dbReference type="RefSeq" id="WP_058699692.1">
    <property type="nucleotide sequence ID" value="NZ_BCMQ01000011.1"/>
</dbReference>
<name>A0A0S7EAZ9_9FLAO</name>
<dbReference type="AlphaFoldDB" id="A0A0S7EAZ9"/>
<sequence>MKTLSNLEIKQIECEINEYNIQYEDIIAEVTDHVICEIEYEINQHNLDFDSAFILVFNKWRPMLRPNLSSKYNHIPSFISNSWTEKESARWKIAGALTALFGLFYFGISYWTRYDLLLFAVVLLGITVLLSFNMFRFLKETQNYRSFYLKTLSKKQIINVLVFMGLTIYELSRYISKPNTDFATLIIGLIAIYTFINTVLIYRESLKLIKN</sequence>
<proteinExistence type="predicted"/>
<accession>A0A0S7EAZ9</accession>
<dbReference type="KEGG" id="mod:AS202_16125"/>
<evidence type="ECO:0000313" key="2">
    <source>
        <dbReference type="Proteomes" id="UP000069030"/>
    </source>
</evidence>
<protein>
    <submittedName>
        <fullName evidence="1">Uncharacterized protein</fullName>
    </submittedName>
</protein>
<gene>
    <name evidence="1" type="ORF">AS202_16125</name>
</gene>